<evidence type="ECO:0008006" key="3">
    <source>
        <dbReference type="Google" id="ProtNLM"/>
    </source>
</evidence>
<dbReference type="InterPro" id="IPR013517">
    <property type="entry name" value="FG-GAP"/>
</dbReference>
<dbReference type="SUPFAM" id="SSF69318">
    <property type="entry name" value="Integrin alpha N-terminal domain"/>
    <property type="match status" value="1"/>
</dbReference>
<protein>
    <recommendedName>
        <fullName evidence="3">VCBS repeat-containing protein</fullName>
    </recommendedName>
</protein>
<dbReference type="AlphaFoldDB" id="A0A3B0TDS4"/>
<dbReference type="PANTHER" id="PTHR44103">
    <property type="entry name" value="PROPROTEIN CONVERTASE P"/>
    <property type="match status" value="1"/>
</dbReference>
<keyword evidence="1" id="KW-0732">Signal</keyword>
<evidence type="ECO:0000313" key="2">
    <source>
        <dbReference type="EMBL" id="VAW14283.1"/>
    </source>
</evidence>
<dbReference type="EMBL" id="UOEP01000035">
    <property type="protein sequence ID" value="VAW14283.1"/>
    <property type="molecule type" value="Genomic_DNA"/>
</dbReference>
<name>A0A3B0TDS4_9ZZZZ</name>
<evidence type="ECO:0000256" key="1">
    <source>
        <dbReference type="ARBA" id="ARBA00022729"/>
    </source>
</evidence>
<dbReference type="Gene3D" id="2.130.10.130">
    <property type="entry name" value="Integrin alpha, N-terminal"/>
    <property type="match status" value="1"/>
</dbReference>
<proteinExistence type="predicted"/>
<organism evidence="2">
    <name type="scientific">hydrothermal vent metagenome</name>
    <dbReference type="NCBI Taxonomy" id="652676"/>
    <lineage>
        <taxon>unclassified sequences</taxon>
        <taxon>metagenomes</taxon>
        <taxon>ecological metagenomes</taxon>
    </lineage>
</organism>
<reference evidence="2" key="1">
    <citation type="submission" date="2018-06" db="EMBL/GenBank/DDBJ databases">
        <authorList>
            <person name="Zhirakovskaya E."/>
        </authorList>
    </citation>
    <scope>NUCLEOTIDE SEQUENCE</scope>
</reference>
<accession>A0A3B0TDS4</accession>
<gene>
    <name evidence="2" type="ORF">MNBD_BACTEROID01-410</name>
</gene>
<dbReference type="PANTHER" id="PTHR44103:SF1">
    <property type="entry name" value="PROPROTEIN CONVERTASE P"/>
    <property type="match status" value="1"/>
</dbReference>
<dbReference type="InterPro" id="IPR028994">
    <property type="entry name" value="Integrin_alpha_N"/>
</dbReference>
<dbReference type="Pfam" id="PF13517">
    <property type="entry name" value="FG-GAP_3"/>
    <property type="match status" value="2"/>
</dbReference>
<sequence>MKRTNSKLKCESISFLNKSGNLIARHLFSHIKTLNNKLILILASLSFLSISCMQDKHAKSKINAGMFQHHYITQDLPGKAWSGYGCPTMADFDNDGDLDYSFSEKKNLYWFENTGITGWEMHDVGALSITTLGANVMDVNKDGWPDIVIGGYWFCNSKEPSIENFTKYQYDDRIKSEIHDIVIKDIDGDGINDVLVLGDKEGLFWYKVPENACRNNNWERTIVTLDVLKENERIHAGFFPNGVGDLDGDGDNDIVLPDRWLENNSNGLEWKKHQLPFGKRGPYGLSSRSWVIDLDKDGDQDIVMTDCDQQASRIAWLESSGGATPTFITHFLPMSALGIRGSFHTLFVGDMDNDGDEDILTCDQEDDSLLPEGANPRWYIWENISEGPDIRFVEKVILDMKLGGHDALVGDADGDGDLDIFSKVWHLWAESANNGVEHGDFIENLIK</sequence>